<evidence type="ECO:0000256" key="1">
    <source>
        <dbReference type="SAM" id="MobiDB-lite"/>
    </source>
</evidence>
<dbReference type="EMBL" id="BPLQ01002283">
    <property type="protein sequence ID" value="GIX91027.1"/>
    <property type="molecule type" value="Genomic_DNA"/>
</dbReference>
<feature type="compositionally biased region" description="Basic and acidic residues" evidence="1">
    <location>
        <begin position="243"/>
        <end position="270"/>
    </location>
</feature>
<feature type="compositionally biased region" description="Basic and acidic residues" evidence="1">
    <location>
        <begin position="287"/>
        <end position="301"/>
    </location>
</feature>
<dbReference type="Proteomes" id="UP001054837">
    <property type="component" value="Unassembled WGS sequence"/>
</dbReference>
<protein>
    <submittedName>
        <fullName evidence="2">Uncharacterized protein</fullName>
    </submittedName>
</protein>
<comment type="caution">
    <text evidence="2">The sequence shown here is derived from an EMBL/GenBank/DDBJ whole genome shotgun (WGS) entry which is preliminary data.</text>
</comment>
<evidence type="ECO:0000313" key="2">
    <source>
        <dbReference type="EMBL" id="GIX91027.1"/>
    </source>
</evidence>
<evidence type="ECO:0000313" key="3">
    <source>
        <dbReference type="Proteomes" id="UP001054837"/>
    </source>
</evidence>
<reference evidence="2 3" key="1">
    <citation type="submission" date="2021-06" db="EMBL/GenBank/DDBJ databases">
        <title>Caerostris darwini draft genome.</title>
        <authorList>
            <person name="Kono N."/>
            <person name="Arakawa K."/>
        </authorList>
    </citation>
    <scope>NUCLEOTIDE SEQUENCE [LARGE SCALE GENOMIC DNA]</scope>
</reference>
<proteinExistence type="predicted"/>
<feature type="compositionally biased region" description="Low complexity" evidence="1">
    <location>
        <begin position="226"/>
        <end position="235"/>
    </location>
</feature>
<gene>
    <name evidence="2" type="ORF">CDAR_374081</name>
</gene>
<dbReference type="AlphaFoldDB" id="A0AAV4P1D0"/>
<organism evidence="2 3">
    <name type="scientific">Caerostris darwini</name>
    <dbReference type="NCBI Taxonomy" id="1538125"/>
    <lineage>
        <taxon>Eukaryota</taxon>
        <taxon>Metazoa</taxon>
        <taxon>Ecdysozoa</taxon>
        <taxon>Arthropoda</taxon>
        <taxon>Chelicerata</taxon>
        <taxon>Arachnida</taxon>
        <taxon>Araneae</taxon>
        <taxon>Araneomorphae</taxon>
        <taxon>Entelegynae</taxon>
        <taxon>Araneoidea</taxon>
        <taxon>Araneidae</taxon>
        <taxon>Caerostris</taxon>
    </lineage>
</organism>
<keyword evidence="3" id="KW-1185">Reference proteome</keyword>
<feature type="region of interest" description="Disordered" evidence="1">
    <location>
        <begin position="213"/>
        <end position="399"/>
    </location>
</feature>
<accession>A0AAV4P1D0</accession>
<name>A0AAV4P1D0_9ARAC</name>
<sequence>MNVDEQAAAMARGLYNHIWANFDLIERGQEIVFKPVHPIDRRILQAVLYYMYTTRTFNQIVVMSHQYSIIHDRMFSRRMCEKVYDAFPPGNVFEKIYYISAFIAELVFFSSMIDPNTKFYKAEALWCSIYESRIRVDLHNHRGLDALAEYSEGLSERFVRTYVDHTELVDDQLLTLEFRETVRRMTAMSFTFPQEDIVDFEELAETFRKMELASEAEDRQQGAPLGEQEAQGSSGESEESAEDQPKSEKSSDSDFDEPVRRDKSLKRDYGKSGSPTDELSPPKATKAKVELEKEEEGKEEVPQQGPSGGRPVRRRAALREPKDIPQSKPGKSTDTESSKTGSEKGESAEGSKSLKRGYGKSGKADDDLGPPPASRAKIELEKKKKAKKGGKTSSDDSDE</sequence>
<feature type="compositionally biased region" description="Basic and acidic residues" evidence="1">
    <location>
        <begin position="317"/>
        <end position="349"/>
    </location>
</feature>